<keyword evidence="1" id="KW-1133">Transmembrane helix</keyword>
<accession>A0A5C1AIS4</accession>
<reference evidence="3" key="1">
    <citation type="submission" date="2019-08" db="EMBL/GenBank/DDBJ databases">
        <title>Limnoglobus roseus gen. nov., sp. nov., a novel freshwater planctomycete with a giant genome from the family Gemmataceae.</title>
        <authorList>
            <person name="Kulichevskaya I.S."/>
            <person name="Naumoff D.G."/>
            <person name="Miroshnikov K."/>
            <person name="Ivanova A."/>
            <person name="Philippov D.A."/>
            <person name="Hakobyan A."/>
            <person name="Rijpstra I.C."/>
            <person name="Sinninghe Damste J.S."/>
            <person name="Liesack W."/>
            <person name="Dedysh S.N."/>
        </authorList>
    </citation>
    <scope>NUCLEOTIDE SEQUENCE [LARGE SCALE GENOMIC DNA]</scope>
    <source>
        <strain evidence="3">PX52</strain>
    </source>
</reference>
<feature type="transmembrane region" description="Helical" evidence="1">
    <location>
        <begin position="6"/>
        <end position="25"/>
    </location>
</feature>
<evidence type="ECO:0000313" key="3">
    <source>
        <dbReference type="Proteomes" id="UP000324974"/>
    </source>
</evidence>
<sequence>MEWGGLVAAVAILFGVQLLILLPALDWSRPRRSAGVLDRLTAWKRGRQGGSAGRPRPVGDE</sequence>
<dbReference type="AlphaFoldDB" id="A0A5C1AIS4"/>
<keyword evidence="1" id="KW-0812">Transmembrane</keyword>
<keyword evidence="3" id="KW-1185">Reference proteome</keyword>
<evidence type="ECO:0000256" key="1">
    <source>
        <dbReference type="SAM" id="Phobius"/>
    </source>
</evidence>
<dbReference type="EMBL" id="CP042425">
    <property type="protein sequence ID" value="QEL18555.1"/>
    <property type="molecule type" value="Genomic_DNA"/>
</dbReference>
<dbReference type="KEGG" id="lrs:PX52LOC_05585"/>
<dbReference type="Proteomes" id="UP000324974">
    <property type="component" value="Chromosome"/>
</dbReference>
<evidence type="ECO:0000313" key="2">
    <source>
        <dbReference type="EMBL" id="QEL18555.1"/>
    </source>
</evidence>
<protein>
    <submittedName>
        <fullName evidence="2">Uncharacterized protein</fullName>
    </submittedName>
</protein>
<keyword evidence="1" id="KW-0472">Membrane</keyword>
<proteinExistence type="predicted"/>
<organism evidence="2 3">
    <name type="scientific">Limnoglobus roseus</name>
    <dbReference type="NCBI Taxonomy" id="2598579"/>
    <lineage>
        <taxon>Bacteria</taxon>
        <taxon>Pseudomonadati</taxon>
        <taxon>Planctomycetota</taxon>
        <taxon>Planctomycetia</taxon>
        <taxon>Gemmatales</taxon>
        <taxon>Gemmataceae</taxon>
        <taxon>Limnoglobus</taxon>
    </lineage>
</organism>
<name>A0A5C1AIS4_9BACT</name>
<gene>
    <name evidence="2" type="ORF">PX52LOC_05585</name>
</gene>